<keyword evidence="6" id="KW-1185">Reference proteome</keyword>
<dbReference type="EMBL" id="JAULSW010000007">
    <property type="protein sequence ID" value="KAK3374988.1"/>
    <property type="molecule type" value="Genomic_DNA"/>
</dbReference>
<dbReference type="PANTHER" id="PTHR42028:SF1">
    <property type="entry name" value="YALI0E30657P"/>
    <property type="match status" value="1"/>
</dbReference>
<reference evidence="5" key="1">
    <citation type="journal article" date="2023" name="Mol. Phylogenet. Evol.">
        <title>Genome-scale phylogeny and comparative genomics of the fungal order Sordariales.</title>
        <authorList>
            <person name="Hensen N."/>
            <person name="Bonometti L."/>
            <person name="Westerberg I."/>
            <person name="Brannstrom I.O."/>
            <person name="Guillou S."/>
            <person name="Cros-Aarteil S."/>
            <person name="Calhoun S."/>
            <person name="Haridas S."/>
            <person name="Kuo A."/>
            <person name="Mondo S."/>
            <person name="Pangilinan J."/>
            <person name="Riley R."/>
            <person name="LaButti K."/>
            <person name="Andreopoulos B."/>
            <person name="Lipzen A."/>
            <person name="Chen C."/>
            <person name="Yan M."/>
            <person name="Daum C."/>
            <person name="Ng V."/>
            <person name="Clum A."/>
            <person name="Steindorff A."/>
            <person name="Ohm R.A."/>
            <person name="Martin F."/>
            <person name="Silar P."/>
            <person name="Natvig D.O."/>
            <person name="Lalanne C."/>
            <person name="Gautier V."/>
            <person name="Ament-Velasquez S.L."/>
            <person name="Kruys A."/>
            <person name="Hutchinson M.I."/>
            <person name="Powell A.J."/>
            <person name="Barry K."/>
            <person name="Miller A.N."/>
            <person name="Grigoriev I.V."/>
            <person name="Debuchy R."/>
            <person name="Gladieux P."/>
            <person name="Hiltunen Thoren M."/>
            <person name="Johannesson H."/>
        </authorList>
    </citation>
    <scope>NUCLEOTIDE SEQUENCE</scope>
    <source>
        <strain evidence="5">CBS 232.78</strain>
    </source>
</reference>
<keyword evidence="2" id="KW-1133">Transmembrane helix</keyword>
<evidence type="ECO:0000313" key="6">
    <source>
        <dbReference type="Proteomes" id="UP001285441"/>
    </source>
</evidence>
<dbReference type="PANTHER" id="PTHR42028">
    <property type="entry name" value="CHROMOSOME 1, WHOLE GENOME SHOTGUN SEQUENCE"/>
    <property type="match status" value="1"/>
</dbReference>
<keyword evidence="2" id="KW-0812">Transmembrane</keyword>
<dbReference type="Pfam" id="PF23585">
    <property type="entry name" value="DUF7137"/>
    <property type="match status" value="1"/>
</dbReference>
<dbReference type="AlphaFoldDB" id="A0AAE0KE19"/>
<evidence type="ECO:0000256" key="3">
    <source>
        <dbReference type="SAM" id="SignalP"/>
    </source>
</evidence>
<feature type="transmembrane region" description="Helical" evidence="2">
    <location>
        <begin position="262"/>
        <end position="286"/>
    </location>
</feature>
<feature type="domain" description="DUF7137" evidence="4">
    <location>
        <begin position="117"/>
        <end position="249"/>
    </location>
</feature>
<keyword evidence="2" id="KW-0472">Membrane</keyword>
<feature type="compositionally biased region" description="Polar residues" evidence="1">
    <location>
        <begin position="82"/>
        <end position="107"/>
    </location>
</feature>
<keyword evidence="3" id="KW-0732">Signal</keyword>
<feature type="chain" id="PRO_5042064489" description="DUF7137 domain-containing protein" evidence="3">
    <location>
        <begin position="24"/>
        <end position="287"/>
    </location>
</feature>
<proteinExistence type="predicted"/>
<evidence type="ECO:0000313" key="5">
    <source>
        <dbReference type="EMBL" id="KAK3374988.1"/>
    </source>
</evidence>
<evidence type="ECO:0000256" key="2">
    <source>
        <dbReference type="SAM" id="Phobius"/>
    </source>
</evidence>
<dbReference type="InterPro" id="IPR055561">
    <property type="entry name" value="DUF7137"/>
</dbReference>
<evidence type="ECO:0000256" key="1">
    <source>
        <dbReference type="SAM" id="MobiDB-lite"/>
    </source>
</evidence>
<feature type="signal peptide" evidence="3">
    <location>
        <begin position="1"/>
        <end position="23"/>
    </location>
</feature>
<reference evidence="5" key="2">
    <citation type="submission" date="2023-06" db="EMBL/GenBank/DDBJ databases">
        <authorList>
            <consortium name="Lawrence Berkeley National Laboratory"/>
            <person name="Haridas S."/>
            <person name="Hensen N."/>
            <person name="Bonometti L."/>
            <person name="Westerberg I."/>
            <person name="Brannstrom I.O."/>
            <person name="Guillou S."/>
            <person name="Cros-Aarteil S."/>
            <person name="Calhoun S."/>
            <person name="Kuo A."/>
            <person name="Mondo S."/>
            <person name="Pangilinan J."/>
            <person name="Riley R."/>
            <person name="LaButti K."/>
            <person name="Andreopoulos B."/>
            <person name="Lipzen A."/>
            <person name="Chen C."/>
            <person name="Yanf M."/>
            <person name="Daum C."/>
            <person name="Ng V."/>
            <person name="Clum A."/>
            <person name="Steindorff A."/>
            <person name="Ohm R."/>
            <person name="Martin F."/>
            <person name="Silar P."/>
            <person name="Natvig D."/>
            <person name="Lalanne C."/>
            <person name="Gautier V."/>
            <person name="Ament-velasquez S.L."/>
            <person name="Kruys A."/>
            <person name="Hutchinson M.I."/>
            <person name="Powell A.J."/>
            <person name="Barry K."/>
            <person name="Miller A.N."/>
            <person name="Grigoriev I.V."/>
            <person name="Debuchy R."/>
            <person name="Gladieux P."/>
            <person name="Thoren M.H."/>
            <person name="Johannesson H."/>
        </authorList>
    </citation>
    <scope>NUCLEOTIDE SEQUENCE</scope>
    <source>
        <strain evidence="5">CBS 232.78</strain>
    </source>
</reference>
<feature type="compositionally biased region" description="Polar residues" evidence="1">
    <location>
        <begin position="44"/>
        <end position="57"/>
    </location>
</feature>
<feature type="region of interest" description="Disordered" evidence="1">
    <location>
        <begin position="42"/>
        <end position="131"/>
    </location>
</feature>
<organism evidence="5 6">
    <name type="scientific">Podospora didyma</name>
    <dbReference type="NCBI Taxonomy" id="330526"/>
    <lineage>
        <taxon>Eukaryota</taxon>
        <taxon>Fungi</taxon>
        <taxon>Dikarya</taxon>
        <taxon>Ascomycota</taxon>
        <taxon>Pezizomycotina</taxon>
        <taxon>Sordariomycetes</taxon>
        <taxon>Sordariomycetidae</taxon>
        <taxon>Sordariales</taxon>
        <taxon>Podosporaceae</taxon>
        <taxon>Podospora</taxon>
    </lineage>
</organism>
<accession>A0AAE0KE19</accession>
<gene>
    <name evidence="5" type="ORF">B0H63DRAFT_262859</name>
</gene>
<comment type="caution">
    <text evidence="5">The sequence shown here is derived from an EMBL/GenBank/DDBJ whole genome shotgun (WGS) entry which is preliminary data.</text>
</comment>
<evidence type="ECO:0000259" key="4">
    <source>
        <dbReference type="Pfam" id="PF23585"/>
    </source>
</evidence>
<dbReference type="Proteomes" id="UP001285441">
    <property type="component" value="Unassembled WGS sequence"/>
</dbReference>
<name>A0AAE0KE19_9PEZI</name>
<feature type="compositionally biased region" description="Low complexity" evidence="1">
    <location>
        <begin position="64"/>
        <end position="74"/>
    </location>
</feature>
<sequence>MRPAQSVGQLAVALLSLTPVVSALAWPRWLPEVDAMIARRDDTTTSGPAPKQTSSPASPSPGDKTQAATTAAKTTTDDPNGHQLNTASIPKTTSGATKSGNQTSTETTSREEFNPGDPPGRASMVTPGLTDGSQLYKVGTTVTWGWNYTDLQGTPTALDILVGCRELTRTYTLTQNMTFETPATFTWDTGKTNEIERLVVNTYTLIIYDSDSSISAAPEPGYLMPFQGFTFGVYTPKPYVSFQDGWKCAACSAAMSETERRALGAAIGMSVVTVLSFTWFVTGFGVL</sequence>
<protein>
    <recommendedName>
        <fullName evidence="4">DUF7137 domain-containing protein</fullName>
    </recommendedName>
</protein>